<evidence type="ECO:0000259" key="1">
    <source>
        <dbReference type="Pfam" id="PF13468"/>
    </source>
</evidence>
<dbReference type="EMBL" id="FNMZ01000003">
    <property type="protein sequence ID" value="SDX01149.1"/>
    <property type="molecule type" value="Genomic_DNA"/>
</dbReference>
<evidence type="ECO:0000313" key="3">
    <source>
        <dbReference type="Proteomes" id="UP000199118"/>
    </source>
</evidence>
<dbReference type="STRING" id="356660.SAMN05444336_10336"/>
<name>A0A1H2Y9C4_9RHOB</name>
<feature type="domain" description="Glyoxalase-like" evidence="1">
    <location>
        <begin position="4"/>
        <end position="172"/>
    </location>
</feature>
<dbReference type="InterPro" id="IPR029068">
    <property type="entry name" value="Glyas_Bleomycin-R_OHBP_Dase"/>
</dbReference>
<dbReference type="Proteomes" id="UP000199118">
    <property type="component" value="Unassembled WGS sequence"/>
</dbReference>
<organism evidence="2 3">
    <name type="scientific">Albimonas donghaensis</name>
    <dbReference type="NCBI Taxonomy" id="356660"/>
    <lineage>
        <taxon>Bacteria</taxon>
        <taxon>Pseudomonadati</taxon>
        <taxon>Pseudomonadota</taxon>
        <taxon>Alphaproteobacteria</taxon>
        <taxon>Rhodobacterales</taxon>
        <taxon>Paracoccaceae</taxon>
        <taxon>Albimonas</taxon>
    </lineage>
</organism>
<sequence>MAELDHLVVGCLSLAEWRPRLEETFGVKAQGGGAHAGLGTHNALWGLARPGGGRCYLELIAPDPGQDWPAEGPTPFGLGLPATQARLTDGPRLLTWVTRDPDAAALLARGPAAMGPLRPMRRGDLEWRLASPADGVPLMGGALPFVIEWPEGPTPSDTLAGSGLTLTGFARRPDPEADAALEAMGLAALAPEGETGGGALRAEIEGPGGIVALN</sequence>
<gene>
    <name evidence="2" type="ORF">SAMN05444336_10336</name>
</gene>
<proteinExistence type="predicted"/>
<keyword evidence="3" id="KW-1185">Reference proteome</keyword>
<dbReference type="Pfam" id="PF13468">
    <property type="entry name" value="Glyoxalase_3"/>
    <property type="match status" value="1"/>
</dbReference>
<dbReference type="Gene3D" id="3.10.180.10">
    <property type="entry name" value="2,3-Dihydroxybiphenyl 1,2-Dioxygenase, domain 1"/>
    <property type="match status" value="1"/>
</dbReference>
<dbReference type="AlphaFoldDB" id="A0A1H2Y9C4"/>
<evidence type="ECO:0000313" key="2">
    <source>
        <dbReference type="EMBL" id="SDX01149.1"/>
    </source>
</evidence>
<dbReference type="RefSeq" id="WP_176954698.1">
    <property type="nucleotide sequence ID" value="NZ_FNMZ01000003.1"/>
</dbReference>
<dbReference type="InterPro" id="IPR025870">
    <property type="entry name" value="Glyoxalase-like_dom"/>
</dbReference>
<accession>A0A1H2Y9C4</accession>
<protein>
    <submittedName>
        <fullName evidence="2">Glyoxalase-like domain-containing protein</fullName>
    </submittedName>
</protein>
<reference evidence="2 3" key="1">
    <citation type="submission" date="2016-10" db="EMBL/GenBank/DDBJ databases">
        <authorList>
            <person name="de Groot N.N."/>
        </authorList>
    </citation>
    <scope>NUCLEOTIDE SEQUENCE [LARGE SCALE GENOMIC DNA]</scope>
    <source>
        <strain evidence="2 3">DSM 17890</strain>
    </source>
</reference>